<keyword evidence="3" id="KW-1185">Reference proteome</keyword>
<comment type="caution">
    <text evidence="2">The sequence shown here is derived from an EMBL/GenBank/DDBJ whole genome shotgun (WGS) entry which is preliminary data.</text>
</comment>
<reference evidence="2" key="1">
    <citation type="journal article" date="2014" name="Int. J. Syst. Evol. Microbiol.">
        <title>Complete genome sequence of Corynebacterium casei LMG S-19264T (=DSM 44701T), isolated from a smear-ripened cheese.</title>
        <authorList>
            <consortium name="US DOE Joint Genome Institute (JGI-PGF)"/>
            <person name="Walter F."/>
            <person name="Albersmeier A."/>
            <person name="Kalinowski J."/>
            <person name="Ruckert C."/>
        </authorList>
    </citation>
    <scope>NUCLEOTIDE SEQUENCE</scope>
    <source>
        <strain evidence="2">CGMCC 1.15322</strain>
    </source>
</reference>
<feature type="domain" description="Hemerythrin-like" evidence="1">
    <location>
        <begin position="26"/>
        <end position="167"/>
    </location>
</feature>
<evidence type="ECO:0000313" key="2">
    <source>
        <dbReference type="EMBL" id="GGA88417.1"/>
    </source>
</evidence>
<dbReference type="Gene3D" id="1.20.120.520">
    <property type="entry name" value="nmb1532 protein domain like"/>
    <property type="match status" value="1"/>
</dbReference>
<proteinExistence type="predicted"/>
<dbReference type="EMBL" id="BMIG01000002">
    <property type="protein sequence ID" value="GGA88417.1"/>
    <property type="molecule type" value="Genomic_DNA"/>
</dbReference>
<dbReference type="CDD" id="cd12108">
    <property type="entry name" value="Hr-like"/>
    <property type="match status" value="1"/>
</dbReference>
<name>A0A916WCZ7_9BURK</name>
<dbReference type="Pfam" id="PF01814">
    <property type="entry name" value="Hemerythrin"/>
    <property type="match status" value="1"/>
</dbReference>
<dbReference type="InterPro" id="IPR012312">
    <property type="entry name" value="Hemerythrin-like"/>
</dbReference>
<gene>
    <name evidence="2" type="ORF">GCM10011496_06470</name>
</gene>
<evidence type="ECO:0000313" key="3">
    <source>
        <dbReference type="Proteomes" id="UP000620596"/>
    </source>
</evidence>
<reference evidence="2" key="2">
    <citation type="submission" date="2020-09" db="EMBL/GenBank/DDBJ databases">
        <authorList>
            <person name="Sun Q."/>
            <person name="Zhou Y."/>
        </authorList>
    </citation>
    <scope>NUCLEOTIDE SEQUENCE</scope>
    <source>
        <strain evidence="2">CGMCC 1.15322</strain>
    </source>
</reference>
<dbReference type="Proteomes" id="UP000620596">
    <property type="component" value="Unassembled WGS sequence"/>
</dbReference>
<organism evidence="2 3">
    <name type="scientific">Polaromonas eurypsychrophila</name>
    <dbReference type="NCBI Taxonomy" id="1614635"/>
    <lineage>
        <taxon>Bacteria</taxon>
        <taxon>Pseudomonadati</taxon>
        <taxon>Pseudomonadota</taxon>
        <taxon>Betaproteobacteria</taxon>
        <taxon>Burkholderiales</taxon>
        <taxon>Comamonadaceae</taxon>
        <taxon>Polaromonas</taxon>
    </lineage>
</organism>
<protein>
    <recommendedName>
        <fullName evidence="1">Hemerythrin-like domain-containing protein</fullName>
    </recommendedName>
</protein>
<evidence type="ECO:0000259" key="1">
    <source>
        <dbReference type="Pfam" id="PF01814"/>
    </source>
</evidence>
<sequence length="193" mass="21097">MGVLRRVSPPASLPGMPVPGAGFEAPFEMLAACHERVARTLVLLARLQQHLLEQGQDEAARQAARDVMRYFDLAAPLHHQDEELHVFPPLLAGTDVALAALVQRLLQDHRDMEVAWPLARRVLLGIAESPAPEWAPLAPGQTLALNGFAALYTRHMQDEDHLVYPAAHAALTGGALQTMSQDMMQRRGVSAIQ</sequence>
<accession>A0A916WCZ7</accession>
<dbReference type="AlphaFoldDB" id="A0A916WCZ7"/>